<dbReference type="PANTHER" id="PTHR30258">
    <property type="entry name" value="TYPE II SECRETION SYSTEM PROTEIN GSPE-RELATED"/>
    <property type="match status" value="1"/>
</dbReference>
<name>A0A1I0BDA3_9FIRM</name>
<comment type="similarity">
    <text evidence="1">Belongs to the GSP E family.</text>
</comment>
<dbReference type="InterPro" id="IPR001482">
    <property type="entry name" value="T2SS/T4SS_dom"/>
</dbReference>
<gene>
    <name evidence="5" type="ORF">SAMN04489758_10170</name>
</gene>
<dbReference type="CDD" id="cd01129">
    <property type="entry name" value="PulE-GspE-like"/>
    <property type="match status" value="1"/>
</dbReference>
<dbReference type="PROSITE" id="PS00662">
    <property type="entry name" value="T2SP_E"/>
    <property type="match status" value="1"/>
</dbReference>
<dbReference type="GO" id="GO:0005886">
    <property type="term" value="C:plasma membrane"/>
    <property type="evidence" value="ECO:0007669"/>
    <property type="project" value="TreeGrafter"/>
</dbReference>
<keyword evidence="6" id="KW-1185">Reference proteome</keyword>
<dbReference type="GO" id="GO:0005524">
    <property type="term" value="F:ATP binding"/>
    <property type="evidence" value="ECO:0007669"/>
    <property type="project" value="UniProtKB-KW"/>
</dbReference>
<dbReference type="InterPro" id="IPR027417">
    <property type="entry name" value="P-loop_NTPase"/>
</dbReference>
<reference evidence="6" key="1">
    <citation type="submission" date="2016-10" db="EMBL/GenBank/DDBJ databases">
        <authorList>
            <person name="Varghese N."/>
            <person name="Submissions S."/>
        </authorList>
    </citation>
    <scope>NUCLEOTIDE SEQUENCE [LARGE SCALE GENOMIC DNA]</scope>
    <source>
        <strain evidence="6">DSM 1551</strain>
    </source>
</reference>
<evidence type="ECO:0000259" key="4">
    <source>
        <dbReference type="PROSITE" id="PS00662"/>
    </source>
</evidence>
<sequence length="328" mass="37952">MNDLFEKIINHAIDYKTSDIHLLLKQQCTISFRQHGDLVLYDTLEYKIGIKLMNYIRFKSNIDINFQLKPQTGHINYTYENKIYYLRISSLPGKDVDSIVVRILNNHHQLSIDELTIFKDTKKFLEQIVKFDSGLFIVSGATGSGKSTTLYTLLDTIHQRCQKNIVTLEDPIEIKKSYCLQIQINEKLGITYSNSLKQILRHDPDIIMIGEIRDEQTAKLAITCALTGHLVLTTIHSSNCLTTIRRLLNLGVLKIDVEDVLIGVLSQKMLYHKDKHTPLILSEYLDKNKISTFFNKQVVNYTTFRDNARYLLENNLINYQQVAGIFYE</sequence>
<dbReference type="Pfam" id="PF00437">
    <property type="entry name" value="T2SSE"/>
    <property type="match status" value="1"/>
</dbReference>
<dbReference type="GO" id="GO:0016887">
    <property type="term" value="F:ATP hydrolysis activity"/>
    <property type="evidence" value="ECO:0007669"/>
    <property type="project" value="TreeGrafter"/>
</dbReference>
<dbReference type="RefSeq" id="WP_092351327.1">
    <property type="nucleotide sequence ID" value="NZ_FOIN01000001.1"/>
</dbReference>
<accession>A0A1I0BDA3</accession>
<dbReference type="OrthoDB" id="9808272at2"/>
<evidence type="ECO:0000313" key="6">
    <source>
        <dbReference type="Proteomes" id="UP000198558"/>
    </source>
</evidence>
<dbReference type="AlphaFoldDB" id="A0A1I0BDA3"/>
<dbReference type="Proteomes" id="UP000198558">
    <property type="component" value="Unassembled WGS sequence"/>
</dbReference>
<dbReference type="Gene3D" id="3.30.450.90">
    <property type="match status" value="1"/>
</dbReference>
<dbReference type="EMBL" id="FOIN01000001">
    <property type="protein sequence ID" value="SET04756.1"/>
    <property type="molecule type" value="Genomic_DNA"/>
</dbReference>
<evidence type="ECO:0000256" key="1">
    <source>
        <dbReference type="ARBA" id="ARBA00006611"/>
    </source>
</evidence>
<feature type="domain" description="Bacterial type II secretion system protein E" evidence="4">
    <location>
        <begin position="200"/>
        <end position="214"/>
    </location>
</feature>
<proteinExistence type="inferred from homology"/>
<dbReference type="PANTHER" id="PTHR30258:SF2">
    <property type="entry name" value="COMG OPERON PROTEIN 1"/>
    <property type="match status" value="1"/>
</dbReference>
<keyword evidence="3" id="KW-0067">ATP-binding</keyword>
<dbReference type="Gene3D" id="3.40.50.300">
    <property type="entry name" value="P-loop containing nucleotide triphosphate hydrolases"/>
    <property type="match status" value="1"/>
</dbReference>
<protein>
    <submittedName>
        <fullName evidence="5">Competence protein ComGA</fullName>
    </submittedName>
</protein>
<evidence type="ECO:0000313" key="5">
    <source>
        <dbReference type="EMBL" id="SET04756.1"/>
    </source>
</evidence>
<evidence type="ECO:0000256" key="2">
    <source>
        <dbReference type="ARBA" id="ARBA00022741"/>
    </source>
</evidence>
<dbReference type="GeneID" id="78287118"/>
<organism evidence="5 6">
    <name type="scientific">Thomasclavelia cocleata</name>
    <dbReference type="NCBI Taxonomy" id="69824"/>
    <lineage>
        <taxon>Bacteria</taxon>
        <taxon>Bacillati</taxon>
        <taxon>Bacillota</taxon>
        <taxon>Erysipelotrichia</taxon>
        <taxon>Erysipelotrichales</taxon>
        <taxon>Coprobacillaceae</taxon>
        <taxon>Thomasclavelia</taxon>
    </lineage>
</organism>
<evidence type="ECO:0000256" key="3">
    <source>
        <dbReference type="ARBA" id="ARBA00022840"/>
    </source>
</evidence>
<keyword evidence="2" id="KW-0547">Nucleotide-binding</keyword>
<dbReference type="SUPFAM" id="SSF52540">
    <property type="entry name" value="P-loop containing nucleoside triphosphate hydrolases"/>
    <property type="match status" value="1"/>
</dbReference>